<dbReference type="PRINTS" id="PR00081">
    <property type="entry name" value="GDHRDH"/>
</dbReference>
<dbReference type="InterPro" id="IPR013320">
    <property type="entry name" value="ConA-like_dom_sf"/>
</dbReference>
<dbReference type="InterPro" id="IPR002347">
    <property type="entry name" value="SDR_fam"/>
</dbReference>
<comment type="similarity">
    <text evidence="1">Belongs to the short-chain dehydrogenases/reductases (SDR) family.</text>
</comment>
<dbReference type="Gene3D" id="2.60.120.920">
    <property type="match status" value="1"/>
</dbReference>
<feature type="domain" description="Ketoreductase" evidence="4">
    <location>
        <begin position="8"/>
        <end position="182"/>
    </location>
</feature>
<evidence type="ECO:0000256" key="2">
    <source>
        <dbReference type="ARBA" id="ARBA00023002"/>
    </source>
</evidence>
<protein>
    <submittedName>
        <fullName evidence="5">Peroxisomal multifunctional enzyme A</fullName>
    </submittedName>
</protein>
<proteinExistence type="inferred from homology"/>
<evidence type="ECO:0000313" key="6">
    <source>
        <dbReference type="Proteomes" id="UP000186817"/>
    </source>
</evidence>
<accession>A0A1Q9E3A4</accession>
<feature type="compositionally biased region" description="Low complexity" evidence="3">
    <location>
        <begin position="453"/>
        <end position="477"/>
    </location>
</feature>
<dbReference type="GO" id="GO:0016491">
    <property type="term" value="F:oxidoreductase activity"/>
    <property type="evidence" value="ECO:0007669"/>
    <property type="project" value="UniProtKB-KW"/>
</dbReference>
<gene>
    <name evidence="5" type="primary">mfeA</name>
    <name evidence="5" type="ORF">AK812_SmicGene15298</name>
</gene>
<feature type="compositionally biased region" description="Acidic residues" evidence="3">
    <location>
        <begin position="1243"/>
        <end position="1269"/>
    </location>
</feature>
<dbReference type="Gene3D" id="1.10.287.4290">
    <property type="match status" value="1"/>
</dbReference>
<evidence type="ECO:0000256" key="1">
    <source>
        <dbReference type="ARBA" id="ARBA00006484"/>
    </source>
</evidence>
<dbReference type="EMBL" id="LSRX01000278">
    <property type="protein sequence ID" value="OLQ01904.1"/>
    <property type="molecule type" value="Genomic_DNA"/>
</dbReference>
<comment type="caution">
    <text evidence="5">The sequence shown here is derived from an EMBL/GenBank/DDBJ whole genome shotgun (WGS) entry which is preliminary data.</text>
</comment>
<dbReference type="Gene3D" id="3.40.50.720">
    <property type="entry name" value="NAD(P)-binding Rossmann-like Domain"/>
    <property type="match status" value="1"/>
</dbReference>
<keyword evidence="2" id="KW-0560">Oxidoreductase</keyword>
<dbReference type="OrthoDB" id="421309at2759"/>
<feature type="region of interest" description="Disordered" evidence="3">
    <location>
        <begin position="690"/>
        <end position="714"/>
    </location>
</feature>
<dbReference type="CDD" id="cd05353">
    <property type="entry name" value="hydroxyacyl-CoA-like_DH_SDR_c-like"/>
    <property type="match status" value="1"/>
</dbReference>
<feature type="region of interest" description="Disordered" evidence="3">
    <location>
        <begin position="424"/>
        <end position="523"/>
    </location>
</feature>
<reference evidence="5 6" key="1">
    <citation type="submission" date="2016-02" db="EMBL/GenBank/DDBJ databases">
        <title>Genome analysis of coral dinoflagellate symbionts highlights evolutionary adaptations to a symbiotic lifestyle.</title>
        <authorList>
            <person name="Aranda M."/>
            <person name="Li Y."/>
            <person name="Liew Y.J."/>
            <person name="Baumgarten S."/>
            <person name="Simakov O."/>
            <person name="Wilson M."/>
            <person name="Piel J."/>
            <person name="Ashoor H."/>
            <person name="Bougouffa S."/>
            <person name="Bajic V.B."/>
            <person name="Ryu T."/>
            <person name="Ravasi T."/>
            <person name="Bayer T."/>
            <person name="Micklem G."/>
            <person name="Kim H."/>
            <person name="Bhak J."/>
            <person name="Lajeunesse T.C."/>
            <person name="Voolstra C.R."/>
        </authorList>
    </citation>
    <scope>NUCLEOTIDE SEQUENCE [LARGE SCALE GENOMIC DNA]</scope>
    <source>
        <strain evidence="5 6">CCMP2467</strain>
    </source>
</reference>
<feature type="compositionally biased region" description="Pro residues" evidence="3">
    <location>
        <begin position="506"/>
        <end position="515"/>
    </location>
</feature>
<dbReference type="SUPFAM" id="SSF49899">
    <property type="entry name" value="Concanavalin A-like lectins/glucanases"/>
    <property type="match status" value="1"/>
</dbReference>
<feature type="region of interest" description="Disordered" evidence="3">
    <location>
        <begin position="1236"/>
        <end position="1278"/>
    </location>
</feature>
<feature type="region of interest" description="Disordered" evidence="3">
    <location>
        <begin position="536"/>
        <end position="591"/>
    </location>
</feature>
<dbReference type="PRINTS" id="PR00080">
    <property type="entry name" value="SDRFAMILY"/>
</dbReference>
<dbReference type="AlphaFoldDB" id="A0A1Q9E3A4"/>
<dbReference type="Pfam" id="PF00106">
    <property type="entry name" value="adh_short"/>
    <property type="match status" value="1"/>
</dbReference>
<evidence type="ECO:0000259" key="4">
    <source>
        <dbReference type="SMART" id="SM00822"/>
    </source>
</evidence>
<keyword evidence="6" id="KW-1185">Reference proteome</keyword>
<feature type="region of interest" description="Disordered" evidence="3">
    <location>
        <begin position="318"/>
        <end position="386"/>
    </location>
</feature>
<dbReference type="InterPro" id="IPR057326">
    <property type="entry name" value="KR_dom"/>
</dbReference>
<evidence type="ECO:0000313" key="5">
    <source>
        <dbReference type="EMBL" id="OLQ01904.1"/>
    </source>
</evidence>
<feature type="region of interest" description="Disordered" evidence="3">
    <location>
        <begin position="666"/>
        <end position="685"/>
    </location>
</feature>
<feature type="compositionally biased region" description="Basic and acidic residues" evidence="3">
    <location>
        <begin position="539"/>
        <end position="548"/>
    </location>
</feature>
<feature type="compositionally biased region" description="Polar residues" evidence="3">
    <location>
        <begin position="360"/>
        <end position="373"/>
    </location>
</feature>
<feature type="compositionally biased region" description="Low complexity" evidence="3">
    <location>
        <begin position="1169"/>
        <end position="1183"/>
    </location>
</feature>
<sequence>MALRFDGKVAIVTGAGNGLGKEYALLLGHRGAKVVVNDLGGTTTGTGSSSSAADAVVAEIKQAGGEAVASYDSVVDGDKIVQLAVDTYGRVDIVINNAGILRDVSFKRMSEKDWDMVYQVHLRGAFKVTRAAWPHMEKNSYGRVVNVSSPVGLYGNYGQANYTAMKRAVVGFTLSLAAEGAKKQIKVNVVAPYAASRMSQTVMSPEMLQALPASSAAKFIAFLCHEDCPESGGLYELGGNWISKVRLQRSRGVQLKGDFTMEDIAQNFEQVCDFSEGSEFPTEGFSGMQHAMAWRKTDAPAKGDPTSKLCSAAFSAWRPQRHNMPQPEDASGATEAKKLESEAAARLQSLQTRQKDQAARAQSTEGRLQTELTQVGDREKGRPTQDSSLLLSLAMIVRPGQPSKMYSLSMASGGLGASLGSSKLREAREAKAKAKARPGPGTNGSGRARRESPLAAAARRAREAMAVSAVPASVPASKNERRSQRPRSSSGQGLALKLRKPQLGAEPPPPTPCTPESPLRSETQPGFTYAARSLIRSHGSPDRDLDKHPSRRPPGSCSPESPDWKNGRRRPSHAFEDHDPNADFANSSVGSAPIDVSWEDMAAKSAERAEILEAAAVLRREAQDLGQALRAWVGVEAEPERSAPEELPSSLFAPLASEPEDIELEPRKAPVGAGADAGAGEEGDGMKEAFEAKPREPESELLPEPETLPRPECEPGEIEALDERERLMLQRERLDNDLERIAGEWHRVLAERQQAIEALAATEFPAVAQLSQAPVPMPVHGRATLGSPVQMTMPTMHAAPLPARATVPLRAQEVYAHVQALSRSPSPVAASAGHTGVKALKGVRGPLALDTMAVNGPRPCQGHAARRQQRVILAVLALCGAAAWYGTARSFLAANGRGLGRSDRSVVARKAGYSFGLSSSEDHKGLLTAQKDNAYRVSTEGSFLSGHYNTVLGDQEIPQSGRSYWEVKIVTKPSDAWEFIGVAEPTADVTMPLHKNKKGKGWFWGGDWSESFIYTFMEMKPGMNDKKMAHHKRISDTALRDSVPAHGAGSLRVCKEGMSSPLPSISPRPIYSASSAASAASGSTRKAADRLPALDSMSQMSARIQALSKQQVELKREIKEARSLETPPPSERVSGKVGPASRGSRSLPIEPRSGNRRSWGKGIGKDGSKGSSQGSSQKGKQWKPTGRVSGDPVSLGGRADRVARAARPPPATAVKTYDDRGIPNFRSRHEDMKAEWAGKWGDGGEDWGEWGEWDEWDEDGDWGWDEGWDDGWGGGYGW</sequence>
<dbReference type="InterPro" id="IPR036291">
    <property type="entry name" value="NAD(P)-bd_dom_sf"/>
</dbReference>
<dbReference type="SMART" id="SM00822">
    <property type="entry name" value="PKS_KR"/>
    <property type="match status" value="1"/>
</dbReference>
<dbReference type="InterPro" id="IPR051687">
    <property type="entry name" value="Peroxisomal_Beta-Oxidation"/>
</dbReference>
<organism evidence="5 6">
    <name type="scientific">Symbiodinium microadriaticum</name>
    <name type="common">Dinoflagellate</name>
    <name type="synonym">Zooxanthella microadriatica</name>
    <dbReference type="NCBI Taxonomy" id="2951"/>
    <lineage>
        <taxon>Eukaryota</taxon>
        <taxon>Sar</taxon>
        <taxon>Alveolata</taxon>
        <taxon>Dinophyceae</taxon>
        <taxon>Suessiales</taxon>
        <taxon>Symbiodiniaceae</taxon>
        <taxon>Symbiodinium</taxon>
    </lineage>
</organism>
<dbReference type="SUPFAM" id="SSF51735">
    <property type="entry name" value="NAD(P)-binding Rossmann-fold domains"/>
    <property type="match status" value="1"/>
</dbReference>
<name>A0A1Q9E3A4_SYMMI</name>
<feature type="region of interest" description="Disordered" evidence="3">
    <location>
        <begin position="1119"/>
        <end position="1221"/>
    </location>
</feature>
<evidence type="ECO:0000256" key="3">
    <source>
        <dbReference type="SAM" id="MobiDB-lite"/>
    </source>
</evidence>
<dbReference type="InterPro" id="IPR043136">
    <property type="entry name" value="B30.2/SPRY_sf"/>
</dbReference>
<dbReference type="PANTHER" id="PTHR45024">
    <property type="entry name" value="DEHYDROGENASES, SHORT CHAIN"/>
    <property type="match status" value="1"/>
</dbReference>
<dbReference type="PANTHER" id="PTHR45024:SF2">
    <property type="entry name" value="SCP2 DOMAIN-CONTAINING PROTEIN"/>
    <property type="match status" value="1"/>
</dbReference>
<dbReference type="Proteomes" id="UP000186817">
    <property type="component" value="Unassembled WGS sequence"/>
</dbReference>